<reference evidence="1" key="2">
    <citation type="journal article" date="2020" name="Nat. Commun.">
        <title>Large-scale genome sequencing of mycorrhizal fungi provides insights into the early evolution of symbiotic traits.</title>
        <authorList>
            <person name="Miyauchi S."/>
            <person name="Kiss E."/>
            <person name="Kuo A."/>
            <person name="Drula E."/>
            <person name="Kohler A."/>
            <person name="Sanchez-Garcia M."/>
            <person name="Morin E."/>
            <person name="Andreopoulos B."/>
            <person name="Barry K.W."/>
            <person name="Bonito G."/>
            <person name="Buee M."/>
            <person name="Carver A."/>
            <person name="Chen C."/>
            <person name="Cichocki N."/>
            <person name="Clum A."/>
            <person name="Culley D."/>
            <person name="Crous P.W."/>
            <person name="Fauchery L."/>
            <person name="Girlanda M."/>
            <person name="Hayes R.D."/>
            <person name="Keri Z."/>
            <person name="LaButti K."/>
            <person name="Lipzen A."/>
            <person name="Lombard V."/>
            <person name="Magnuson J."/>
            <person name="Maillard F."/>
            <person name="Murat C."/>
            <person name="Nolan M."/>
            <person name="Ohm R.A."/>
            <person name="Pangilinan J."/>
            <person name="Pereira M.F."/>
            <person name="Perotto S."/>
            <person name="Peter M."/>
            <person name="Pfister S."/>
            <person name="Riley R."/>
            <person name="Sitrit Y."/>
            <person name="Stielow J.B."/>
            <person name="Szollosi G."/>
            <person name="Zifcakova L."/>
            <person name="Stursova M."/>
            <person name="Spatafora J.W."/>
            <person name="Tedersoo L."/>
            <person name="Vaario L.M."/>
            <person name="Yamada A."/>
            <person name="Yan M."/>
            <person name="Wang P."/>
            <person name="Xu J."/>
            <person name="Bruns T."/>
            <person name="Baldrian P."/>
            <person name="Vilgalys R."/>
            <person name="Dunand C."/>
            <person name="Henrissat B."/>
            <person name="Grigoriev I.V."/>
            <person name="Hibbett D."/>
            <person name="Nagy L.G."/>
            <person name="Martin F.M."/>
        </authorList>
    </citation>
    <scope>NUCLEOTIDE SEQUENCE</scope>
    <source>
        <strain evidence="1">BED1</strain>
    </source>
</reference>
<sequence>RMALQKLAELVGDPSIAHRNPRSLLSFSCVTPEVAKSQLESLRFYSKDIDKTYCPLGRDGRPIRKYSERKQSYHWFHGDSRGISHVGKWVVVP</sequence>
<dbReference type="Proteomes" id="UP001194468">
    <property type="component" value="Unassembled WGS sequence"/>
</dbReference>
<accession>A0AAD4C7E1</accession>
<feature type="non-terminal residue" evidence="1">
    <location>
        <position position="1"/>
    </location>
</feature>
<organism evidence="1 2">
    <name type="scientific">Boletus edulis BED1</name>
    <dbReference type="NCBI Taxonomy" id="1328754"/>
    <lineage>
        <taxon>Eukaryota</taxon>
        <taxon>Fungi</taxon>
        <taxon>Dikarya</taxon>
        <taxon>Basidiomycota</taxon>
        <taxon>Agaricomycotina</taxon>
        <taxon>Agaricomycetes</taxon>
        <taxon>Agaricomycetidae</taxon>
        <taxon>Boletales</taxon>
        <taxon>Boletineae</taxon>
        <taxon>Boletaceae</taxon>
        <taxon>Boletoideae</taxon>
        <taxon>Boletus</taxon>
    </lineage>
</organism>
<proteinExistence type="predicted"/>
<evidence type="ECO:0000313" key="2">
    <source>
        <dbReference type="Proteomes" id="UP001194468"/>
    </source>
</evidence>
<name>A0AAD4C7E1_BOLED</name>
<evidence type="ECO:0000313" key="1">
    <source>
        <dbReference type="EMBL" id="KAF8450896.1"/>
    </source>
</evidence>
<reference evidence="1" key="1">
    <citation type="submission" date="2019-10" db="EMBL/GenBank/DDBJ databases">
        <authorList>
            <consortium name="DOE Joint Genome Institute"/>
            <person name="Kuo A."/>
            <person name="Miyauchi S."/>
            <person name="Kiss E."/>
            <person name="Drula E."/>
            <person name="Kohler A."/>
            <person name="Sanchez-Garcia M."/>
            <person name="Andreopoulos B."/>
            <person name="Barry K.W."/>
            <person name="Bonito G."/>
            <person name="Buee M."/>
            <person name="Carver A."/>
            <person name="Chen C."/>
            <person name="Cichocki N."/>
            <person name="Clum A."/>
            <person name="Culley D."/>
            <person name="Crous P.W."/>
            <person name="Fauchery L."/>
            <person name="Girlanda M."/>
            <person name="Hayes R."/>
            <person name="Keri Z."/>
            <person name="LaButti K."/>
            <person name="Lipzen A."/>
            <person name="Lombard V."/>
            <person name="Magnuson J."/>
            <person name="Maillard F."/>
            <person name="Morin E."/>
            <person name="Murat C."/>
            <person name="Nolan M."/>
            <person name="Ohm R."/>
            <person name="Pangilinan J."/>
            <person name="Pereira M."/>
            <person name="Perotto S."/>
            <person name="Peter M."/>
            <person name="Riley R."/>
            <person name="Sitrit Y."/>
            <person name="Stielow B."/>
            <person name="Szollosi G."/>
            <person name="Zifcakova L."/>
            <person name="Stursova M."/>
            <person name="Spatafora J.W."/>
            <person name="Tedersoo L."/>
            <person name="Vaario L.-M."/>
            <person name="Yamada A."/>
            <person name="Yan M."/>
            <person name="Wang P."/>
            <person name="Xu J."/>
            <person name="Bruns T."/>
            <person name="Baldrian P."/>
            <person name="Vilgalys R."/>
            <person name="Henrissat B."/>
            <person name="Grigoriev I.V."/>
            <person name="Hibbett D."/>
            <person name="Nagy L.G."/>
            <person name="Martin F.M."/>
        </authorList>
    </citation>
    <scope>NUCLEOTIDE SEQUENCE</scope>
    <source>
        <strain evidence="1">BED1</strain>
    </source>
</reference>
<comment type="caution">
    <text evidence="1">The sequence shown here is derived from an EMBL/GenBank/DDBJ whole genome shotgun (WGS) entry which is preliminary data.</text>
</comment>
<gene>
    <name evidence="1" type="ORF">L210DRAFT_3308648</name>
</gene>
<keyword evidence="2" id="KW-1185">Reference proteome</keyword>
<dbReference type="AlphaFoldDB" id="A0AAD4C7E1"/>
<protein>
    <submittedName>
        <fullName evidence="1">Uncharacterized protein</fullName>
    </submittedName>
</protein>
<dbReference type="EMBL" id="WHUW01000002">
    <property type="protein sequence ID" value="KAF8450896.1"/>
    <property type="molecule type" value="Genomic_DNA"/>
</dbReference>
<feature type="non-terminal residue" evidence="1">
    <location>
        <position position="93"/>
    </location>
</feature>